<evidence type="ECO:0000313" key="13">
    <source>
        <dbReference type="Proteomes" id="UP000228380"/>
    </source>
</evidence>
<dbReference type="Gene3D" id="3.30.457.50">
    <property type="entry name" value="Chromosome segregation protein Spc25"/>
    <property type="match status" value="1"/>
</dbReference>
<comment type="similarity">
    <text evidence="2 9">Belongs to the SPC25 family.</text>
</comment>
<dbReference type="KEGG" id="pda:103714368"/>
<dbReference type="PANTHER" id="PTHR14281">
    <property type="entry name" value="KINETOCHORE PROTEIN SPC25-RELATED"/>
    <property type="match status" value="1"/>
</dbReference>
<gene>
    <name evidence="14" type="primary">LOC103714368</name>
</gene>
<dbReference type="GO" id="GO:0007059">
    <property type="term" value="P:chromosome segregation"/>
    <property type="evidence" value="ECO:0007669"/>
    <property type="project" value="InterPro"/>
</dbReference>
<evidence type="ECO:0000256" key="1">
    <source>
        <dbReference type="ARBA" id="ARBA00004584"/>
    </source>
</evidence>
<accession>A0A8B7CIR1</accession>
<keyword evidence="8 9" id="KW-0137">Centromere</keyword>
<dbReference type="GO" id="GO:0031262">
    <property type="term" value="C:Ndc80 complex"/>
    <property type="evidence" value="ECO:0007669"/>
    <property type="project" value="InterPro"/>
</dbReference>
<sequence length="317" mass="36187">MQTTAEEPIHVRMAELRLACEREIRIQRERASLAASSFRQSLLSIRSMAEKTLENREKLGKLKDNLKELEADLEESLAVKTCKEAKHTASAESLSTTVARTDQLKKLLLDRRTRRDGYAAVISQQLLALESLEDKSNQDIIERQDMEEAIMWYNKVLGFRAEGGEGVKFIFNKINLKNLDEEYSFTIRLENDVYKLLHCDPYVEDINELIKELNKNNNLFELVRIMREKFQAAALNGFLPTTMTDYPDSSSVTVSSPPPVSDDSRSETLIKESDPHLQNKEGRHGLRKVNRGKSVAPSPQSISATRRSPRFMAKKFP</sequence>
<comment type="subunit">
    <text evidence="9">Component of the NDC80 complex.</text>
</comment>
<evidence type="ECO:0000256" key="5">
    <source>
        <dbReference type="ARBA" id="ARBA00022776"/>
    </source>
</evidence>
<keyword evidence="6 10" id="KW-0175">Coiled coil</keyword>
<dbReference type="CDD" id="cd23784">
    <property type="entry name" value="RWD_Spc25"/>
    <property type="match status" value="1"/>
</dbReference>
<feature type="compositionally biased region" description="Basic and acidic residues" evidence="11">
    <location>
        <begin position="262"/>
        <end position="284"/>
    </location>
</feature>
<protein>
    <recommendedName>
        <fullName evidence="9">Kinetochore protein SPC25</fullName>
    </recommendedName>
</protein>
<keyword evidence="3 9" id="KW-0158">Chromosome</keyword>
<dbReference type="RefSeq" id="XP_008799808.2">
    <property type="nucleotide sequence ID" value="XM_008801586.3"/>
</dbReference>
<keyword evidence="7 9" id="KW-0131">Cell cycle</keyword>
<evidence type="ECO:0000256" key="6">
    <source>
        <dbReference type="ARBA" id="ARBA00023054"/>
    </source>
</evidence>
<evidence type="ECO:0000256" key="7">
    <source>
        <dbReference type="ARBA" id="ARBA00023306"/>
    </source>
</evidence>
<feature type="compositionally biased region" description="Basic residues" evidence="11">
    <location>
        <begin position="307"/>
        <end position="317"/>
    </location>
</feature>
<keyword evidence="4 9" id="KW-0132">Cell division</keyword>
<evidence type="ECO:0000256" key="2">
    <source>
        <dbReference type="ARBA" id="ARBA00006379"/>
    </source>
</evidence>
<evidence type="ECO:0000256" key="9">
    <source>
        <dbReference type="RuleBase" id="RU367150"/>
    </source>
</evidence>
<evidence type="ECO:0000256" key="10">
    <source>
        <dbReference type="SAM" id="Coils"/>
    </source>
</evidence>
<reference evidence="14" key="2">
    <citation type="submission" date="2025-08" db="UniProtKB">
        <authorList>
            <consortium name="RefSeq"/>
        </authorList>
    </citation>
    <scope>IDENTIFICATION</scope>
    <source>
        <tissue evidence="14">Young leaves</tissue>
    </source>
</reference>
<organism evidence="13 14">
    <name type="scientific">Phoenix dactylifera</name>
    <name type="common">Date palm</name>
    <dbReference type="NCBI Taxonomy" id="42345"/>
    <lineage>
        <taxon>Eukaryota</taxon>
        <taxon>Viridiplantae</taxon>
        <taxon>Streptophyta</taxon>
        <taxon>Embryophyta</taxon>
        <taxon>Tracheophyta</taxon>
        <taxon>Spermatophyta</taxon>
        <taxon>Magnoliopsida</taxon>
        <taxon>Liliopsida</taxon>
        <taxon>Arecaceae</taxon>
        <taxon>Coryphoideae</taxon>
        <taxon>Phoeniceae</taxon>
        <taxon>Phoenix</taxon>
    </lineage>
</organism>
<dbReference type="GO" id="GO:0005634">
    <property type="term" value="C:nucleus"/>
    <property type="evidence" value="ECO:0007669"/>
    <property type="project" value="UniProtKB-SubCell"/>
</dbReference>
<dbReference type="InterPro" id="IPR013255">
    <property type="entry name" value="Spc25_C"/>
</dbReference>
<dbReference type="GeneID" id="103714368"/>
<keyword evidence="5 9" id="KW-0498">Mitosis</keyword>
<keyword evidence="9" id="KW-0995">Kinetochore</keyword>
<proteinExistence type="inferred from homology"/>
<name>A0A8B7CIR1_PHODC</name>
<reference evidence="13" key="1">
    <citation type="journal article" date="2019" name="Nat. Commun.">
        <title>Genome-wide association mapping of date palm fruit traits.</title>
        <authorList>
            <person name="Hazzouri K.M."/>
            <person name="Gros-Balthazard M."/>
            <person name="Flowers J.M."/>
            <person name="Copetti D."/>
            <person name="Lemansour A."/>
            <person name="Lebrun M."/>
            <person name="Masmoudi K."/>
            <person name="Ferrand S."/>
            <person name="Dhar M.I."/>
            <person name="Fresquez Z.A."/>
            <person name="Rosas U."/>
            <person name="Zhang J."/>
            <person name="Talag J."/>
            <person name="Lee S."/>
            <person name="Kudrna D."/>
            <person name="Powell R.F."/>
            <person name="Leitch I.J."/>
            <person name="Krueger R.R."/>
            <person name="Wing R.A."/>
            <person name="Amiri K.M.A."/>
            <person name="Purugganan M.D."/>
        </authorList>
    </citation>
    <scope>NUCLEOTIDE SEQUENCE [LARGE SCALE GENOMIC DNA]</scope>
    <source>
        <strain evidence="13">cv. Khalas</strain>
    </source>
</reference>
<feature type="compositionally biased region" description="Polar residues" evidence="11">
    <location>
        <begin position="297"/>
        <end position="306"/>
    </location>
</feature>
<dbReference type="FunFam" id="3.30.457.50:FF:000001">
    <property type="entry name" value="Probable kinetochore protein spc25"/>
    <property type="match status" value="1"/>
</dbReference>
<feature type="domain" description="Chromosome segregation protein Spc25 C-terminal" evidence="12">
    <location>
        <begin position="163"/>
        <end position="231"/>
    </location>
</feature>
<evidence type="ECO:0000256" key="3">
    <source>
        <dbReference type="ARBA" id="ARBA00022454"/>
    </source>
</evidence>
<evidence type="ECO:0000313" key="14">
    <source>
        <dbReference type="RefSeq" id="XP_008799808.2"/>
    </source>
</evidence>
<dbReference type="GO" id="GO:0051301">
    <property type="term" value="P:cell division"/>
    <property type="evidence" value="ECO:0007669"/>
    <property type="project" value="UniProtKB-UniRule"/>
</dbReference>
<feature type="region of interest" description="Disordered" evidence="11">
    <location>
        <begin position="247"/>
        <end position="317"/>
    </location>
</feature>
<dbReference type="PANTHER" id="PTHR14281:SF0">
    <property type="entry name" value="KINETOCHORE PROTEIN SPC25"/>
    <property type="match status" value="1"/>
</dbReference>
<evidence type="ECO:0000256" key="11">
    <source>
        <dbReference type="SAM" id="MobiDB-lite"/>
    </source>
</evidence>
<dbReference type="AlphaFoldDB" id="A0A8B7CIR1"/>
<evidence type="ECO:0000256" key="8">
    <source>
        <dbReference type="ARBA" id="ARBA00023328"/>
    </source>
</evidence>
<feature type="coiled-coil region" evidence="10">
    <location>
        <begin position="49"/>
        <end position="86"/>
    </location>
</feature>
<dbReference type="OrthoDB" id="6353017at2759"/>
<keyword evidence="13" id="KW-1185">Reference proteome</keyword>
<dbReference type="InterPro" id="IPR045143">
    <property type="entry name" value="Spc25"/>
</dbReference>
<comment type="subcellular location">
    <subcellularLocation>
        <location evidence="1">Chromosome</location>
        <location evidence="1">Centromere</location>
    </subcellularLocation>
    <subcellularLocation>
        <location evidence="9">Nucleus</location>
    </subcellularLocation>
    <subcellularLocation>
        <location evidence="9">Chromosome</location>
        <location evidence="9">Centromere</location>
        <location evidence="9">Kinetochore</location>
    </subcellularLocation>
</comment>
<evidence type="ECO:0000259" key="12">
    <source>
        <dbReference type="Pfam" id="PF08234"/>
    </source>
</evidence>
<comment type="function">
    <text evidence="9">Acts as a component of the essential kinetochore-associated NDC80 complex, which is required for chromosome segregation and spindle checkpoint activity.</text>
</comment>
<keyword evidence="9" id="KW-0539">Nucleus</keyword>
<dbReference type="Proteomes" id="UP000228380">
    <property type="component" value="Chromosome 13"/>
</dbReference>
<dbReference type="Pfam" id="PF08234">
    <property type="entry name" value="Spindle_Spc25"/>
    <property type="match status" value="1"/>
</dbReference>
<evidence type="ECO:0000256" key="4">
    <source>
        <dbReference type="ARBA" id="ARBA00022618"/>
    </source>
</evidence>